<dbReference type="WBParaSite" id="Hba_01044">
    <property type="protein sequence ID" value="Hba_01044"/>
    <property type="gene ID" value="Hba_01044"/>
</dbReference>
<name>A0A1I7W8T0_HETBA</name>
<dbReference type="AlphaFoldDB" id="A0A1I7W8T0"/>
<evidence type="ECO:0000313" key="1">
    <source>
        <dbReference type="Proteomes" id="UP000095283"/>
    </source>
</evidence>
<sequence length="30" mass="3594">MEINVDSYKENKQRCFRKSDALWTYALGQV</sequence>
<accession>A0A1I7W8T0</accession>
<proteinExistence type="predicted"/>
<evidence type="ECO:0000313" key="2">
    <source>
        <dbReference type="WBParaSite" id="Hba_01044"/>
    </source>
</evidence>
<dbReference type="Proteomes" id="UP000095283">
    <property type="component" value="Unplaced"/>
</dbReference>
<organism evidence="1 2">
    <name type="scientific">Heterorhabditis bacteriophora</name>
    <name type="common">Entomopathogenic nematode worm</name>
    <dbReference type="NCBI Taxonomy" id="37862"/>
    <lineage>
        <taxon>Eukaryota</taxon>
        <taxon>Metazoa</taxon>
        <taxon>Ecdysozoa</taxon>
        <taxon>Nematoda</taxon>
        <taxon>Chromadorea</taxon>
        <taxon>Rhabditida</taxon>
        <taxon>Rhabditina</taxon>
        <taxon>Rhabditomorpha</taxon>
        <taxon>Strongyloidea</taxon>
        <taxon>Heterorhabditidae</taxon>
        <taxon>Heterorhabditis</taxon>
    </lineage>
</organism>
<protein>
    <submittedName>
        <fullName evidence="2">TFIIA_gamma_N domain-containing protein</fullName>
    </submittedName>
</protein>
<reference evidence="2" key="1">
    <citation type="submission" date="2016-11" db="UniProtKB">
        <authorList>
            <consortium name="WormBaseParasite"/>
        </authorList>
    </citation>
    <scope>IDENTIFICATION</scope>
</reference>
<keyword evidence="1" id="KW-1185">Reference proteome</keyword>